<dbReference type="Gene3D" id="3.40.50.720">
    <property type="entry name" value="NAD(P)-binding Rossmann-like Domain"/>
    <property type="match status" value="1"/>
</dbReference>
<dbReference type="SUPFAM" id="SSF51735">
    <property type="entry name" value="NAD(P)-binding Rossmann-fold domains"/>
    <property type="match status" value="1"/>
</dbReference>
<proteinExistence type="inferred from homology"/>
<reference evidence="7 8" key="1">
    <citation type="submission" date="2017-10" db="EMBL/GenBank/DDBJ databases">
        <title>Bacillus sp. nov., a halophilic bacterium isolated from a Keqin Lake.</title>
        <authorList>
            <person name="Wang H."/>
        </authorList>
    </citation>
    <scope>NUCLEOTIDE SEQUENCE [LARGE SCALE GENOMIC DNA]</scope>
    <source>
        <strain evidence="7 8">KQ-12</strain>
    </source>
</reference>
<keyword evidence="8" id="KW-1185">Reference proteome</keyword>
<dbReference type="InterPro" id="IPR036291">
    <property type="entry name" value="NAD(P)-bd_dom_sf"/>
</dbReference>
<evidence type="ECO:0000313" key="7">
    <source>
        <dbReference type="EMBL" id="PYZ93347.1"/>
    </source>
</evidence>
<dbReference type="InterPro" id="IPR002204">
    <property type="entry name" value="3-OH-isobutyrate_DH-rel_CS"/>
</dbReference>
<dbReference type="PANTHER" id="PTHR22981:SF7">
    <property type="entry name" value="3-HYDROXYISOBUTYRATE DEHYDROGENASE, MITOCHONDRIAL"/>
    <property type="match status" value="1"/>
</dbReference>
<dbReference type="GO" id="GO:0051287">
    <property type="term" value="F:NAD binding"/>
    <property type="evidence" value="ECO:0007669"/>
    <property type="project" value="InterPro"/>
</dbReference>
<dbReference type="OrthoDB" id="9786703at2"/>
<name>A0A323TIF9_9BACI</name>
<dbReference type="GO" id="GO:0050661">
    <property type="term" value="F:NADP binding"/>
    <property type="evidence" value="ECO:0007669"/>
    <property type="project" value="InterPro"/>
</dbReference>
<evidence type="ECO:0000259" key="5">
    <source>
        <dbReference type="Pfam" id="PF03446"/>
    </source>
</evidence>
<dbReference type="InterPro" id="IPR006115">
    <property type="entry name" value="6PGDH_NADP-bd"/>
</dbReference>
<dbReference type="GO" id="GO:0016616">
    <property type="term" value="F:oxidoreductase activity, acting on the CH-OH group of donors, NAD or NADP as acceptor"/>
    <property type="evidence" value="ECO:0007669"/>
    <property type="project" value="TreeGrafter"/>
</dbReference>
<dbReference type="Gene3D" id="1.10.1040.10">
    <property type="entry name" value="N-(1-d-carboxylethyl)-l-norvaline Dehydrogenase, domain 2"/>
    <property type="match status" value="1"/>
</dbReference>
<accession>A0A323TIF9</accession>
<dbReference type="SUPFAM" id="SSF48179">
    <property type="entry name" value="6-phosphogluconate dehydrogenase C-terminal domain-like"/>
    <property type="match status" value="1"/>
</dbReference>
<evidence type="ECO:0000256" key="3">
    <source>
        <dbReference type="ARBA" id="ARBA00023027"/>
    </source>
</evidence>
<dbReference type="Pfam" id="PF03446">
    <property type="entry name" value="NAD_binding_2"/>
    <property type="match status" value="1"/>
</dbReference>
<dbReference type="PANTHER" id="PTHR22981">
    <property type="entry name" value="3-HYDROXYISOBUTYRATE DEHYDROGENASE-RELATED"/>
    <property type="match status" value="1"/>
</dbReference>
<dbReference type="PROSITE" id="PS00895">
    <property type="entry name" value="3_HYDROXYISOBUT_DH"/>
    <property type="match status" value="1"/>
</dbReference>
<feature type="active site" evidence="4">
    <location>
        <position position="174"/>
    </location>
</feature>
<organism evidence="7 8">
    <name type="scientific">Salipaludibacillus keqinensis</name>
    <dbReference type="NCBI Taxonomy" id="2045207"/>
    <lineage>
        <taxon>Bacteria</taxon>
        <taxon>Bacillati</taxon>
        <taxon>Bacillota</taxon>
        <taxon>Bacilli</taxon>
        <taxon>Bacillales</taxon>
        <taxon>Bacillaceae</taxon>
    </lineage>
</organism>
<keyword evidence="3" id="KW-0520">NAD</keyword>
<dbReference type="GO" id="GO:0016054">
    <property type="term" value="P:organic acid catabolic process"/>
    <property type="evidence" value="ECO:0007669"/>
    <property type="project" value="UniProtKB-ARBA"/>
</dbReference>
<dbReference type="AlphaFoldDB" id="A0A323TIF9"/>
<dbReference type="InterPro" id="IPR029154">
    <property type="entry name" value="HIBADH-like_NADP-bd"/>
</dbReference>
<keyword evidence="2" id="KW-0560">Oxidoreductase</keyword>
<dbReference type="Proteomes" id="UP000248214">
    <property type="component" value="Unassembled WGS sequence"/>
</dbReference>
<dbReference type="InterPro" id="IPR013328">
    <property type="entry name" value="6PGD_dom2"/>
</dbReference>
<dbReference type="RefSeq" id="WP_110609378.1">
    <property type="nucleotide sequence ID" value="NZ_PDOD01000002.1"/>
</dbReference>
<sequence length="303" mass="33197">MTSKKVLGFIGLGNMGYHMAKHLIRNQYEIKLYDINRSILDDFKEDNVGIASSPKDVADQADIVLVSLPTPQVVKKVALGEDGIISGNKVSTYIDLSTSGKDVSAEVGEAFLKKGIKVLDSPVSGGVSGAEKGTLALMVAGEKKLFEEHYEMLKLIGSKVMYAGDQIGQGQVIKVINNLLSSSALALTSEAMVLGVKAGLDPNTMIDILNVSSGRNSATEDKFKKSVINRKFDYGFSTNLAYKDMKLCMELAEKMEVPMFLGQHITHFWRYSITQGNGEEDYTRIINHFEKWADIEVGELDGE</sequence>
<protein>
    <submittedName>
        <fullName evidence="7">Oxidoreductase</fullName>
    </submittedName>
</protein>
<evidence type="ECO:0000256" key="1">
    <source>
        <dbReference type="ARBA" id="ARBA00009080"/>
    </source>
</evidence>
<evidence type="ECO:0000256" key="2">
    <source>
        <dbReference type="ARBA" id="ARBA00023002"/>
    </source>
</evidence>
<evidence type="ECO:0000313" key="8">
    <source>
        <dbReference type="Proteomes" id="UP000248214"/>
    </source>
</evidence>
<evidence type="ECO:0000259" key="6">
    <source>
        <dbReference type="Pfam" id="PF14833"/>
    </source>
</evidence>
<dbReference type="InterPro" id="IPR008927">
    <property type="entry name" value="6-PGluconate_DH-like_C_sf"/>
</dbReference>
<dbReference type="InterPro" id="IPR015815">
    <property type="entry name" value="HIBADH-related"/>
</dbReference>
<dbReference type="Pfam" id="PF14833">
    <property type="entry name" value="NAD_binding_11"/>
    <property type="match status" value="1"/>
</dbReference>
<comment type="caution">
    <text evidence="7">The sequence shown here is derived from an EMBL/GenBank/DDBJ whole genome shotgun (WGS) entry which is preliminary data.</text>
</comment>
<feature type="domain" description="6-phosphogluconate dehydrogenase NADP-binding" evidence="5">
    <location>
        <begin position="7"/>
        <end position="164"/>
    </location>
</feature>
<evidence type="ECO:0000256" key="4">
    <source>
        <dbReference type="PIRSR" id="PIRSR000103-1"/>
    </source>
</evidence>
<dbReference type="PIRSF" id="PIRSF000103">
    <property type="entry name" value="HIBADH"/>
    <property type="match status" value="1"/>
</dbReference>
<feature type="domain" description="3-hydroxyisobutyrate dehydrogenase-like NAD-binding" evidence="6">
    <location>
        <begin position="168"/>
        <end position="288"/>
    </location>
</feature>
<comment type="similarity">
    <text evidence="1">Belongs to the HIBADH-related family.</text>
</comment>
<dbReference type="EMBL" id="PDOD01000002">
    <property type="protein sequence ID" value="PYZ93347.1"/>
    <property type="molecule type" value="Genomic_DNA"/>
</dbReference>
<gene>
    <name evidence="7" type="ORF">CR194_09140</name>
</gene>